<evidence type="ECO:0000256" key="1">
    <source>
        <dbReference type="SAM" id="MobiDB-lite"/>
    </source>
</evidence>
<comment type="caution">
    <text evidence="3">The sequence shown here is derived from an EMBL/GenBank/DDBJ whole genome shotgun (WGS) entry which is preliminary data.</text>
</comment>
<protein>
    <recommendedName>
        <fullName evidence="2">Subtelomeric hrmA-associated cluster protein AFUB-079030/YDR124W-like helical bundle domain-containing protein</fullName>
    </recommendedName>
</protein>
<dbReference type="PANTHER" id="PTHR36102:SF1">
    <property type="entry name" value="YDR124W-LIKE HELICAL BUNDLE DOMAIN-CONTAINING PROTEIN"/>
    <property type="match status" value="1"/>
</dbReference>
<feature type="region of interest" description="Disordered" evidence="1">
    <location>
        <begin position="465"/>
        <end position="526"/>
    </location>
</feature>
<dbReference type="InterPro" id="IPR021264">
    <property type="entry name" value="AFUB_079030/YDR124W-like"/>
</dbReference>
<keyword evidence="4" id="KW-1185">Reference proteome</keyword>
<feature type="compositionally biased region" description="Basic and acidic residues" evidence="1">
    <location>
        <begin position="358"/>
        <end position="367"/>
    </location>
</feature>
<feature type="compositionally biased region" description="Pro residues" evidence="1">
    <location>
        <begin position="547"/>
        <end position="560"/>
    </location>
</feature>
<feature type="domain" description="Subtelomeric hrmA-associated cluster protein AFUB-079030/YDR124W-like helical bundle" evidence="2">
    <location>
        <begin position="178"/>
        <end position="315"/>
    </location>
</feature>
<dbReference type="Pfam" id="PF11001">
    <property type="entry name" value="AFUB_07903_YDR124W_hel"/>
    <property type="match status" value="1"/>
</dbReference>
<dbReference type="InterPro" id="IPR047092">
    <property type="entry name" value="AFUB_07903/YDR124W-like_hel"/>
</dbReference>
<evidence type="ECO:0000313" key="3">
    <source>
        <dbReference type="EMBL" id="KAK4236406.1"/>
    </source>
</evidence>
<accession>A0AAN7C6M6</accession>
<feature type="compositionally biased region" description="Basic residues" evidence="1">
    <location>
        <begin position="467"/>
        <end position="478"/>
    </location>
</feature>
<reference evidence="3" key="1">
    <citation type="journal article" date="2023" name="Mol. Phylogenet. Evol.">
        <title>Genome-scale phylogeny and comparative genomics of the fungal order Sordariales.</title>
        <authorList>
            <person name="Hensen N."/>
            <person name="Bonometti L."/>
            <person name="Westerberg I."/>
            <person name="Brannstrom I.O."/>
            <person name="Guillou S."/>
            <person name="Cros-Aarteil S."/>
            <person name="Calhoun S."/>
            <person name="Haridas S."/>
            <person name="Kuo A."/>
            <person name="Mondo S."/>
            <person name="Pangilinan J."/>
            <person name="Riley R."/>
            <person name="LaButti K."/>
            <person name="Andreopoulos B."/>
            <person name="Lipzen A."/>
            <person name="Chen C."/>
            <person name="Yan M."/>
            <person name="Daum C."/>
            <person name="Ng V."/>
            <person name="Clum A."/>
            <person name="Steindorff A."/>
            <person name="Ohm R.A."/>
            <person name="Martin F."/>
            <person name="Silar P."/>
            <person name="Natvig D.O."/>
            <person name="Lalanne C."/>
            <person name="Gautier V."/>
            <person name="Ament-Velasquez S.L."/>
            <person name="Kruys A."/>
            <person name="Hutchinson M.I."/>
            <person name="Powell A.J."/>
            <person name="Barry K."/>
            <person name="Miller A.N."/>
            <person name="Grigoriev I.V."/>
            <person name="Debuchy R."/>
            <person name="Gladieux P."/>
            <person name="Hiltunen Thoren M."/>
            <person name="Johannesson H."/>
        </authorList>
    </citation>
    <scope>NUCLEOTIDE SEQUENCE</scope>
    <source>
        <strain evidence="3">CBS 532.94</strain>
    </source>
</reference>
<feature type="region of interest" description="Disordered" evidence="1">
    <location>
        <begin position="347"/>
        <end position="381"/>
    </location>
</feature>
<evidence type="ECO:0000313" key="4">
    <source>
        <dbReference type="Proteomes" id="UP001303760"/>
    </source>
</evidence>
<feature type="compositionally biased region" description="Polar residues" evidence="1">
    <location>
        <begin position="368"/>
        <end position="379"/>
    </location>
</feature>
<feature type="compositionally biased region" description="Low complexity" evidence="1">
    <location>
        <begin position="563"/>
        <end position="573"/>
    </location>
</feature>
<dbReference type="PANTHER" id="PTHR36102">
    <property type="entry name" value="CHROMOSOME 10, WHOLE GENOME SHOTGUN SEQUENCE"/>
    <property type="match status" value="1"/>
</dbReference>
<gene>
    <name evidence="3" type="ORF">C8A03DRAFT_35713</name>
</gene>
<feature type="region of interest" description="Disordered" evidence="1">
    <location>
        <begin position="538"/>
        <end position="584"/>
    </location>
</feature>
<organism evidence="3 4">
    <name type="scientific">Achaetomium macrosporum</name>
    <dbReference type="NCBI Taxonomy" id="79813"/>
    <lineage>
        <taxon>Eukaryota</taxon>
        <taxon>Fungi</taxon>
        <taxon>Dikarya</taxon>
        <taxon>Ascomycota</taxon>
        <taxon>Pezizomycotina</taxon>
        <taxon>Sordariomycetes</taxon>
        <taxon>Sordariomycetidae</taxon>
        <taxon>Sordariales</taxon>
        <taxon>Chaetomiaceae</taxon>
        <taxon>Achaetomium</taxon>
    </lineage>
</organism>
<dbReference type="EMBL" id="MU860195">
    <property type="protein sequence ID" value="KAK4236406.1"/>
    <property type="molecule type" value="Genomic_DNA"/>
</dbReference>
<feature type="compositionally biased region" description="Acidic residues" evidence="1">
    <location>
        <begin position="347"/>
        <end position="357"/>
    </location>
</feature>
<name>A0AAN7C6M6_9PEZI</name>
<proteinExistence type="predicted"/>
<dbReference type="AlphaFoldDB" id="A0AAN7C6M6"/>
<evidence type="ECO:0000259" key="2">
    <source>
        <dbReference type="Pfam" id="PF11001"/>
    </source>
</evidence>
<sequence length="642" mass="71815">MVTVHSNVSYCPSCSRQWVASRTGLDHVIGDGNFSEARSSPPMTVARALRQHCNIPYESFLLAVHLGREGFVYFSGPNSIPEEDIRKIFHREKFLKYQNLTSSRENLSRTHENHRYYQDAIGGGHPAMGGLHVDEQWAPQPRRNRRPRAGMIPRGLEDVPPVIAPSKIPIAIGDVEWEFYEQRFKCIQQTACKIIAKAIVKLIAPKKQANNPYTGGDLTAPAWWPKPYGPGEKDKVRHVEPDHQWKKERLYLLTHIVKMIVDPTKQPPEIQRLGVNVAKVEAVAMEALAPFFDDRSKPRNAKKRNILKELFKVARAEERYRRNEIDGTSMVLITADDMLMDYCFDEDEDGEDEEEDVSDVKEEREHTNAVTSSGVSPSRTMGMPQAMLPSLSSATSSMMAGQVQATPFVNSLPPRSHQFNAPMVPSELAPDQYHYPETGSLVAVGGQPPLQAHPTADVEMHDVLASSHHHHHQQHHTPHHDTSRRPSIFTPATEFTSASPSAMYPSPWGMQSPSQQSTPSTTAAASPETQTLYAYPAAHHHQQQSGPQPPPPPPPLPPPMSMQEQHQQHQQQQAGSPYGGHYHSAFDALSQQHHHQHQQQEQQQQHHLATPFRAGAIHLSFQPHQAYQGASARGQGQHGQGL</sequence>
<dbReference type="Proteomes" id="UP001303760">
    <property type="component" value="Unassembled WGS sequence"/>
</dbReference>
<reference evidence="3" key="2">
    <citation type="submission" date="2023-05" db="EMBL/GenBank/DDBJ databases">
        <authorList>
            <consortium name="Lawrence Berkeley National Laboratory"/>
            <person name="Steindorff A."/>
            <person name="Hensen N."/>
            <person name="Bonometti L."/>
            <person name="Westerberg I."/>
            <person name="Brannstrom I.O."/>
            <person name="Guillou S."/>
            <person name="Cros-Aarteil S."/>
            <person name="Calhoun S."/>
            <person name="Haridas S."/>
            <person name="Kuo A."/>
            <person name="Mondo S."/>
            <person name="Pangilinan J."/>
            <person name="Riley R."/>
            <person name="Labutti K."/>
            <person name="Andreopoulos B."/>
            <person name="Lipzen A."/>
            <person name="Chen C."/>
            <person name="Yanf M."/>
            <person name="Daum C."/>
            <person name="Ng V."/>
            <person name="Clum A."/>
            <person name="Ohm R."/>
            <person name="Martin F."/>
            <person name="Silar P."/>
            <person name="Natvig D."/>
            <person name="Lalanne C."/>
            <person name="Gautier V."/>
            <person name="Ament-Velasquez S.L."/>
            <person name="Kruys A."/>
            <person name="Hutchinson M.I."/>
            <person name="Powell A.J."/>
            <person name="Barry K."/>
            <person name="Miller A.N."/>
            <person name="Grigoriev I.V."/>
            <person name="Debuchy R."/>
            <person name="Gladieux P."/>
            <person name="Thoren M.H."/>
            <person name="Johannesson H."/>
        </authorList>
    </citation>
    <scope>NUCLEOTIDE SEQUENCE</scope>
    <source>
        <strain evidence="3">CBS 532.94</strain>
    </source>
</reference>
<feature type="compositionally biased region" description="Low complexity" evidence="1">
    <location>
        <begin position="511"/>
        <end position="526"/>
    </location>
</feature>